<organism evidence="2 3">
    <name type="scientific">Streptomyces gamaensis</name>
    <dbReference type="NCBI Taxonomy" id="1763542"/>
    <lineage>
        <taxon>Bacteria</taxon>
        <taxon>Bacillati</taxon>
        <taxon>Actinomycetota</taxon>
        <taxon>Actinomycetes</taxon>
        <taxon>Kitasatosporales</taxon>
        <taxon>Streptomycetaceae</taxon>
        <taxon>Streptomyces</taxon>
    </lineage>
</organism>
<evidence type="ECO:0000259" key="1">
    <source>
        <dbReference type="Pfam" id="PF13223"/>
    </source>
</evidence>
<dbReference type="Pfam" id="PF13223">
    <property type="entry name" value="DUF4031"/>
    <property type="match status" value="1"/>
</dbReference>
<proteinExistence type="predicted"/>
<dbReference type="EMBL" id="JBHSPB010000012">
    <property type="protein sequence ID" value="MFC5722531.1"/>
    <property type="molecule type" value="Genomic_DNA"/>
</dbReference>
<reference evidence="3" key="1">
    <citation type="journal article" date="2019" name="Int. J. Syst. Evol. Microbiol.">
        <title>The Global Catalogue of Microorganisms (GCM) 10K type strain sequencing project: providing services to taxonomists for standard genome sequencing and annotation.</title>
        <authorList>
            <consortium name="The Broad Institute Genomics Platform"/>
            <consortium name="The Broad Institute Genome Sequencing Center for Infectious Disease"/>
            <person name="Wu L."/>
            <person name="Ma J."/>
        </authorList>
    </citation>
    <scope>NUCLEOTIDE SEQUENCE [LARGE SCALE GENOMIC DNA]</scope>
    <source>
        <strain evidence="3">CGMCC 4.7304</strain>
    </source>
</reference>
<gene>
    <name evidence="2" type="ORF">ACFP1Z_20390</name>
</gene>
<evidence type="ECO:0000313" key="3">
    <source>
        <dbReference type="Proteomes" id="UP001596083"/>
    </source>
</evidence>
<protein>
    <submittedName>
        <fullName evidence="2">DUF4031 domain-containing protein</fullName>
    </submittedName>
</protein>
<name>A0ABW0Z1E6_9ACTN</name>
<dbReference type="RefSeq" id="WP_390318063.1">
    <property type="nucleotide sequence ID" value="NZ_JBHSPB010000012.1"/>
</dbReference>
<keyword evidence="3" id="KW-1185">Reference proteome</keyword>
<feature type="domain" description="DUF4031" evidence="1">
    <location>
        <begin position="4"/>
        <end position="77"/>
    </location>
</feature>
<evidence type="ECO:0000313" key="2">
    <source>
        <dbReference type="EMBL" id="MFC5722531.1"/>
    </source>
</evidence>
<dbReference type="Proteomes" id="UP001596083">
    <property type="component" value="Unassembled WGS sequence"/>
</dbReference>
<comment type="caution">
    <text evidence="2">The sequence shown here is derived from an EMBL/GenBank/DDBJ whole genome shotgun (WGS) entry which is preliminary data.</text>
</comment>
<sequence>MTLYIDPPTWPGHGRMWSHLISDVSYEELHAFAERLGAPRRAFDGDHYDVPSTSYGQAVRLGAREVGSKELVRLLSAAGLRRPKHGRGGPGNGQGGL</sequence>
<accession>A0ABW0Z1E6</accession>
<dbReference type="InterPro" id="IPR025109">
    <property type="entry name" value="DUF4031"/>
</dbReference>